<gene>
    <name evidence="1" type="ORF">I7X13_05010</name>
</gene>
<sequence length="139" mass="15376">MNPTLTYADEAVLDAPHGLSFAVRHSREMPSYYELALEDDQGSQAHWVVPLPLKQLAKRPVLLWLLAAEPMLGALACVETGTMQLASARPGTTATLRHELDQGVLRLNFNGQLLRGYYRLQCLPTGCGQLWQLTPIGHI</sequence>
<dbReference type="RefSeq" id="WP_198074620.1">
    <property type="nucleotide sequence ID" value="NZ_JAEDAE010000002.1"/>
</dbReference>
<evidence type="ECO:0000313" key="2">
    <source>
        <dbReference type="Proteomes" id="UP000625631"/>
    </source>
</evidence>
<name>A0ABS0Q4A5_9BACT</name>
<evidence type="ECO:0000313" key="1">
    <source>
        <dbReference type="EMBL" id="MBH8557395.1"/>
    </source>
</evidence>
<accession>A0ABS0Q4A5</accession>
<reference evidence="1 2" key="1">
    <citation type="submission" date="2020-12" db="EMBL/GenBank/DDBJ databases">
        <title>Hymenobacter sp.</title>
        <authorList>
            <person name="Kim M.K."/>
        </authorList>
    </citation>
    <scope>NUCLEOTIDE SEQUENCE [LARGE SCALE GENOMIC DNA]</scope>
    <source>
        <strain evidence="1 2">BT442</strain>
    </source>
</reference>
<protein>
    <submittedName>
        <fullName evidence="1">Uncharacterized protein</fullName>
    </submittedName>
</protein>
<organism evidence="1 2">
    <name type="scientific">Hymenobacter negativus</name>
    <dbReference type="NCBI Taxonomy" id="2795026"/>
    <lineage>
        <taxon>Bacteria</taxon>
        <taxon>Pseudomonadati</taxon>
        <taxon>Bacteroidota</taxon>
        <taxon>Cytophagia</taxon>
        <taxon>Cytophagales</taxon>
        <taxon>Hymenobacteraceae</taxon>
        <taxon>Hymenobacter</taxon>
    </lineage>
</organism>
<comment type="caution">
    <text evidence="1">The sequence shown here is derived from an EMBL/GenBank/DDBJ whole genome shotgun (WGS) entry which is preliminary data.</text>
</comment>
<dbReference type="EMBL" id="JAEDAE010000002">
    <property type="protein sequence ID" value="MBH8557395.1"/>
    <property type="molecule type" value="Genomic_DNA"/>
</dbReference>
<dbReference type="Proteomes" id="UP000625631">
    <property type="component" value="Unassembled WGS sequence"/>
</dbReference>
<proteinExistence type="predicted"/>
<keyword evidence="2" id="KW-1185">Reference proteome</keyword>